<evidence type="ECO:0000313" key="1">
    <source>
        <dbReference type="EMBL" id="PIY69355.1"/>
    </source>
</evidence>
<evidence type="ECO:0000313" key="2">
    <source>
        <dbReference type="Proteomes" id="UP000230108"/>
    </source>
</evidence>
<dbReference type="AlphaFoldDB" id="A0A2M7QDQ5"/>
<organism evidence="1 2">
    <name type="scientific">Candidatus Roizmanbacteria bacterium CG_4_10_14_0_8_um_filter_39_9</name>
    <dbReference type="NCBI Taxonomy" id="1974829"/>
    <lineage>
        <taxon>Bacteria</taxon>
        <taxon>Candidatus Roizmaniibacteriota</taxon>
    </lineage>
</organism>
<protein>
    <submittedName>
        <fullName evidence="1">Uncharacterized protein</fullName>
    </submittedName>
</protein>
<dbReference type="EMBL" id="PFLF01000031">
    <property type="protein sequence ID" value="PIY69355.1"/>
    <property type="molecule type" value="Genomic_DNA"/>
</dbReference>
<proteinExistence type="predicted"/>
<sequence length="88" mass="9782">MLYDEANDGFLFISRTYIGENVSVKFEFLPMNSLSLRNILTTEPVVAPGRGCNSEYLLSQPGEIILTQGCLIVGNKYLDTDGNIHIKL</sequence>
<dbReference type="Proteomes" id="UP000230108">
    <property type="component" value="Unassembled WGS sequence"/>
</dbReference>
<name>A0A2M7QDQ5_9BACT</name>
<gene>
    <name evidence="1" type="ORF">COY90_01120</name>
</gene>
<reference evidence="2" key="1">
    <citation type="submission" date="2017-09" db="EMBL/GenBank/DDBJ databases">
        <title>Depth-based differentiation of microbial function through sediment-hosted aquifers and enrichment of novel symbionts in the deep terrestrial subsurface.</title>
        <authorList>
            <person name="Probst A.J."/>
            <person name="Ladd B."/>
            <person name="Jarett J.K."/>
            <person name="Geller-Mcgrath D.E."/>
            <person name="Sieber C.M.K."/>
            <person name="Emerson J.B."/>
            <person name="Anantharaman K."/>
            <person name="Thomas B.C."/>
            <person name="Malmstrom R."/>
            <person name="Stieglmeier M."/>
            <person name="Klingl A."/>
            <person name="Woyke T."/>
            <person name="Ryan C.M."/>
            <person name="Banfield J.F."/>
        </authorList>
    </citation>
    <scope>NUCLEOTIDE SEQUENCE [LARGE SCALE GENOMIC DNA]</scope>
</reference>
<comment type="caution">
    <text evidence="1">The sequence shown here is derived from an EMBL/GenBank/DDBJ whole genome shotgun (WGS) entry which is preliminary data.</text>
</comment>
<accession>A0A2M7QDQ5</accession>